<comment type="catalytic activity">
    <reaction evidence="1">
        <text>inosine + phosphate = alpha-D-ribose 1-phosphate + hypoxanthine</text>
        <dbReference type="Rhea" id="RHEA:27646"/>
        <dbReference type="ChEBI" id="CHEBI:17368"/>
        <dbReference type="ChEBI" id="CHEBI:17596"/>
        <dbReference type="ChEBI" id="CHEBI:43474"/>
        <dbReference type="ChEBI" id="CHEBI:57720"/>
        <dbReference type="EC" id="2.4.2.1"/>
    </reaction>
    <physiologicalReaction direction="left-to-right" evidence="1">
        <dbReference type="Rhea" id="RHEA:27647"/>
    </physiologicalReaction>
</comment>
<keyword evidence="4" id="KW-0479">Metal-binding</keyword>
<dbReference type="GO" id="GO:0005507">
    <property type="term" value="F:copper ion binding"/>
    <property type="evidence" value="ECO:0007669"/>
    <property type="project" value="TreeGrafter"/>
</dbReference>
<dbReference type="CDD" id="cd16833">
    <property type="entry name" value="YfiH"/>
    <property type="match status" value="1"/>
</dbReference>
<evidence type="ECO:0000256" key="4">
    <source>
        <dbReference type="ARBA" id="ARBA00022723"/>
    </source>
</evidence>
<evidence type="ECO:0000256" key="5">
    <source>
        <dbReference type="ARBA" id="ARBA00022801"/>
    </source>
</evidence>
<dbReference type="PANTHER" id="PTHR30616">
    <property type="entry name" value="UNCHARACTERIZED PROTEIN YFIH"/>
    <property type="match status" value="1"/>
</dbReference>
<dbReference type="OrthoDB" id="4279at2"/>
<dbReference type="RefSeq" id="WP_072340287.1">
    <property type="nucleotide sequence ID" value="NZ_FPKU01000001.1"/>
</dbReference>
<dbReference type="GO" id="GO:0016787">
    <property type="term" value="F:hydrolase activity"/>
    <property type="evidence" value="ECO:0007669"/>
    <property type="project" value="UniProtKB-KW"/>
</dbReference>
<dbReference type="EMBL" id="FPKU01000001">
    <property type="protein sequence ID" value="SFZ83100.1"/>
    <property type="molecule type" value="Genomic_DNA"/>
</dbReference>
<comment type="similarity">
    <text evidence="2 10">Belongs to the purine nucleoside phosphorylase YfiH/LACC1 family.</text>
</comment>
<evidence type="ECO:0000256" key="3">
    <source>
        <dbReference type="ARBA" id="ARBA00022679"/>
    </source>
</evidence>
<dbReference type="GO" id="GO:0017061">
    <property type="term" value="F:S-methyl-5-thioadenosine phosphorylase activity"/>
    <property type="evidence" value="ECO:0007669"/>
    <property type="project" value="UniProtKB-EC"/>
</dbReference>
<dbReference type="SUPFAM" id="SSF64438">
    <property type="entry name" value="CNF1/YfiH-like putative cysteine hydrolases"/>
    <property type="match status" value="1"/>
</dbReference>
<evidence type="ECO:0000313" key="12">
    <source>
        <dbReference type="Proteomes" id="UP000183447"/>
    </source>
</evidence>
<evidence type="ECO:0000256" key="6">
    <source>
        <dbReference type="ARBA" id="ARBA00022833"/>
    </source>
</evidence>
<comment type="catalytic activity">
    <reaction evidence="9">
        <text>S-methyl-5'-thioadenosine + phosphate = 5-(methylsulfanyl)-alpha-D-ribose 1-phosphate + adenine</text>
        <dbReference type="Rhea" id="RHEA:11852"/>
        <dbReference type="ChEBI" id="CHEBI:16708"/>
        <dbReference type="ChEBI" id="CHEBI:17509"/>
        <dbReference type="ChEBI" id="CHEBI:43474"/>
        <dbReference type="ChEBI" id="CHEBI:58533"/>
        <dbReference type="EC" id="2.4.2.28"/>
    </reaction>
    <physiologicalReaction direction="left-to-right" evidence="9">
        <dbReference type="Rhea" id="RHEA:11853"/>
    </physiologicalReaction>
</comment>
<dbReference type="InterPro" id="IPR038371">
    <property type="entry name" value="Cu_polyphenol_OxRdtase_sf"/>
</dbReference>
<accession>A0A1K2HXP5</accession>
<evidence type="ECO:0000256" key="2">
    <source>
        <dbReference type="ARBA" id="ARBA00007353"/>
    </source>
</evidence>
<comment type="catalytic activity">
    <reaction evidence="8">
        <text>adenosine + phosphate = alpha-D-ribose 1-phosphate + adenine</text>
        <dbReference type="Rhea" id="RHEA:27642"/>
        <dbReference type="ChEBI" id="CHEBI:16335"/>
        <dbReference type="ChEBI" id="CHEBI:16708"/>
        <dbReference type="ChEBI" id="CHEBI:43474"/>
        <dbReference type="ChEBI" id="CHEBI:57720"/>
        <dbReference type="EC" id="2.4.2.1"/>
    </reaction>
    <physiologicalReaction direction="left-to-right" evidence="8">
        <dbReference type="Rhea" id="RHEA:27643"/>
    </physiologicalReaction>
</comment>
<dbReference type="PANTHER" id="PTHR30616:SF2">
    <property type="entry name" value="PURINE NUCLEOSIDE PHOSPHORYLASE LACC1"/>
    <property type="match status" value="1"/>
</dbReference>
<dbReference type="InterPro" id="IPR003730">
    <property type="entry name" value="Cu_polyphenol_OxRdtase"/>
</dbReference>
<gene>
    <name evidence="11" type="ORF">SAMN02983003_1456</name>
</gene>
<sequence>MSIPYLESPALKTASTIRHGFFGRRGGHSVGEFASLNVSFSVGDSEPMVRRNRADVAGALGFAPEALMVMRQVHSSRVVRLEGLSPDIGTIEADGMVTRVPGVLLGILTADCAPVLLADAEAGVIGAFHAGWRGAVDGVAQRTVEAMVQAGATAQRIVAAIGPTISQRNYEVGPDFARDLLGRHPDAAHRISRPDGGRDHFDLPGFVFDRLLEAGVGRVHDLGECTYAQPRRYFSHRFATHGQARTGRQIAVIGLS</sequence>
<name>A0A1K2HXP5_9HYPH</name>
<dbReference type="Proteomes" id="UP000183447">
    <property type="component" value="Unassembled WGS sequence"/>
</dbReference>
<proteinExistence type="inferred from homology"/>
<evidence type="ECO:0000256" key="10">
    <source>
        <dbReference type="RuleBase" id="RU361274"/>
    </source>
</evidence>
<keyword evidence="12" id="KW-1185">Reference proteome</keyword>
<evidence type="ECO:0000256" key="1">
    <source>
        <dbReference type="ARBA" id="ARBA00000553"/>
    </source>
</evidence>
<comment type="catalytic activity">
    <reaction evidence="7">
        <text>adenosine + H2O + H(+) = inosine + NH4(+)</text>
        <dbReference type="Rhea" id="RHEA:24408"/>
        <dbReference type="ChEBI" id="CHEBI:15377"/>
        <dbReference type="ChEBI" id="CHEBI:15378"/>
        <dbReference type="ChEBI" id="CHEBI:16335"/>
        <dbReference type="ChEBI" id="CHEBI:17596"/>
        <dbReference type="ChEBI" id="CHEBI:28938"/>
        <dbReference type="EC" id="3.5.4.4"/>
    </reaction>
    <physiologicalReaction direction="left-to-right" evidence="7">
        <dbReference type="Rhea" id="RHEA:24409"/>
    </physiologicalReaction>
</comment>
<reference evidence="11 12" key="1">
    <citation type="submission" date="2016-11" db="EMBL/GenBank/DDBJ databases">
        <authorList>
            <person name="Jaros S."/>
            <person name="Januszkiewicz K."/>
            <person name="Wedrychowicz H."/>
        </authorList>
    </citation>
    <scope>NUCLEOTIDE SEQUENCE [LARGE SCALE GENOMIC DNA]</scope>
    <source>
        <strain evidence="11 12">ATCC 23634</strain>
    </source>
</reference>
<keyword evidence="5" id="KW-0378">Hydrolase</keyword>
<evidence type="ECO:0000256" key="9">
    <source>
        <dbReference type="ARBA" id="ARBA00049893"/>
    </source>
</evidence>
<dbReference type="Pfam" id="PF02578">
    <property type="entry name" value="Cu-oxidase_4"/>
    <property type="match status" value="1"/>
</dbReference>
<dbReference type="NCBIfam" id="TIGR00726">
    <property type="entry name" value="peptidoglycan editing factor PgeF"/>
    <property type="match status" value="1"/>
</dbReference>
<protein>
    <recommendedName>
        <fullName evidence="10">Purine nucleoside phosphorylase</fullName>
    </recommendedName>
</protein>
<keyword evidence="3" id="KW-0808">Transferase</keyword>
<dbReference type="InterPro" id="IPR011324">
    <property type="entry name" value="Cytotoxic_necrot_fac-like_cat"/>
</dbReference>
<evidence type="ECO:0000256" key="7">
    <source>
        <dbReference type="ARBA" id="ARBA00047989"/>
    </source>
</evidence>
<keyword evidence="6" id="KW-0862">Zinc</keyword>
<organism evidence="11 12">
    <name type="scientific">Devosia enhydra</name>
    <dbReference type="NCBI Taxonomy" id="665118"/>
    <lineage>
        <taxon>Bacteria</taxon>
        <taxon>Pseudomonadati</taxon>
        <taxon>Pseudomonadota</taxon>
        <taxon>Alphaproteobacteria</taxon>
        <taxon>Hyphomicrobiales</taxon>
        <taxon>Devosiaceae</taxon>
        <taxon>Devosia</taxon>
    </lineage>
</organism>
<evidence type="ECO:0000256" key="8">
    <source>
        <dbReference type="ARBA" id="ARBA00048968"/>
    </source>
</evidence>
<dbReference type="Gene3D" id="3.60.140.10">
    <property type="entry name" value="CNF1/YfiH-like putative cysteine hydrolases"/>
    <property type="match status" value="1"/>
</dbReference>
<dbReference type="AlphaFoldDB" id="A0A1K2HXP5"/>
<evidence type="ECO:0000313" key="11">
    <source>
        <dbReference type="EMBL" id="SFZ83100.1"/>
    </source>
</evidence>
<dbReference type="STRING" id="665118.SAMN02983003_1456"/>